<dbReference type="EMBL" id="CAEZZD010000117">
    <property type="protein sequence ID" value="CAB4752800.1"/>
    <property type="molecule type" value="Genomic_DNA"/>
</dbReference>
<gene>
    <name evidence="2" type="ORF">UFOPK2824_00787</name>
</gene>
<protein>
    <submittedName>
        <fullName evidence="2">Unannotated protein</fullName>
    </submittedName>
</protein>
<evidence type="ECO:0000259" key="1">
    <source>
        <dbReference type="Pfam" id="PF21018"/>
    </source>
</evidence>
<accession>A0A6J6TYP8</accession>
<dbReference type="Gene3D" id="3.30.70.870">
    <property type="entry name" value="Elongation Factor G (Translational Gtpase), domain 3"/>
    <property type="match status" value="1"/>
</dbReference>
<dbReference type="InterPro" id="IPR048876">
    <property type="entry name" value="BipA_C"/>
</dbReference>
<name>A0A6J6TYP8_9ZZZZ</name>
<feature type="domain" description="TypA/BipA C-terminal" evidence="1">
    <location>
        <begin position="1"/>
        <end position="72"/>
    </location>
</feature>
<dbReference type="Pfam" id="PF21018">
    <property type="entry name" value="BipA_C"/>
    <property type="match status" value="1"/>
</dbReference>
<reference evidence="2" key="1">
    <citation type="submission" date="2020-05" db="EMBL/GenBank/DDBJ databases">
        <authorList>
            <person name="Chiriac C."/>
            <person name="Salcher M."/>
            <person name="Ghai R."/>
            <person name="Kavagutti S V."/>
        </authorList>
    </citation>
    <scope>NUCLEOTIDE SEQUENCE</scope>
</reference>
<dbReference type="InterPro" id="IPR042116">
    <property type="entry name" value="TypA/BipA_C"/>
</dbReference>
<sequence length="86" mass="9849">MVIGENARAEDMDVNVVREKKLTNVRQATGDELERLIPAKVLSLEQALEFCREDECVEVTPTAVRIRKVQLAKVDRDRNRSKARNN</sequence>
<evidence type="ECO:0000313" key="2">
    <source>
        <dbReference type="EMBL" id="CAB4752800.1"/>
    </source>
</evidence>
<dbReference type="Gene3D" id="2.40.50.250">
    <property type="entry name" value="bipa protein"/>
    <property type="match status" value="1"/>
</dbReference>
<organism evidence="2">
    <name type="scientific">freshwater metagenome</name>
    <dbReference type="NCBI Taxonomy" id="449393"/>
    <lineage>
        <taxon>unclassified sequences</taxon>
        <taxon>metagenomes</taxon>
        <taxon>ecological metagenomes</taxon>
    </lineage>
</organism>
<dbReference type="AlphaFoldDB" id="A0A6J6TYP8"/>
<proteinExistence type="predicted"/>